<dbReference type="Gene3D" id="1.25.40.10">
    <property type="entry name" value="Tetratricopeptide repeat domain"/>
    <property type="match status" value="5"/>
</dbReference>
<dbReference type="HOGENOM" id="CLU_039001_0_0_1"/>
<dbReference type="Pfam" id="PF13181">
    <property type="entry name" value="TPR_8"/>
    <property type="match status" value="1"/>
</dbReference>
<feature type="region of interest" description="Disordered" evidence="2">
    <location>
        <begin position="490"/>
        <end position="511"/>
    </location>
</feature>
<evidence type="ECO:0000256" key="1">
    <source>
        <dbReference type="PROSITE-ProRule" id="PRU00339"/>
    </source>
</evidence>
<proteinExistence type="predicted"/>
<sequence>MSKVECYPDAVTNLEQCHDFPKALNSIQKAILFTPECADLYRRQAEIYAQMRDYASAIASYRKFFSVSKSQPQEGLSQFAILLDLLGVELLQQNQQPIFSTFEYQQLENSLIEAVLGDRSISSTFSNSIISVLAAVKYFTESIDLRSVEKTFLHRGIAYFVLGEYPKALQDVDYCTQLNKDNAKYHNLREKICEASQHVPFSVALTASAKTLKKSRLHNNQDSLQLETKRLEVQAATCILMNQNEEAVEKLSRAIELISTDSNLFQQRAIAFQKLGSKVEALKDTEYALKLLKGAKNNDLSINEDLRIDTIKEVENLRIQLVDDLVEDLLKCKNYQLALDTLNKSVTRDRRNAFKRSEENLQRPKFYIHRGDAYRGLGNLQPALADYRKANEITPNSQEIKSRTAFIHYSFGIELFNKAQFDEAELEFDRATKMDPHVGTYHLRKGDAARFMQKHLEAFENYREALRLNPTDKECFDKIQPYLMASNGTISAKKTHNSESKTQQKSYSQGMQQTIAATKSSGHLVLRHNRTKGIKPASLDVVKKPA</sequence>
<dbReference type="PANTHER" id="PTHR45153:SF1">
    <property type="entry name" value="TETRATRICOPEPTIDE REPEAT PROTEIN 16"/>
    <property type="match status" value="1"/>
</dbReference>
<reference evidence="3" key="1">
    <citation type="journal article" date="2011" name="PLoS Biol.">
        <title>Gene gain and loss during evolution of obligate parasitism in the white rust pathogen of Arabidopsis thaliana.</title>
        <authorList>
            <person name="Kemen E."/>
            <person name="Gardiner A."/>
            <person name="Schultz-Larsen T."/>
            <person name="Kemen A.C."/>
            <person name="Balmuth A.L."/>
            <person name="Robert-Seilaniantz A."/>
            <person name="Bailey K."/>
            <person name="Holub E."/>
            <person name="Studholme D.J."/>
            <person name="Maclean D."/>
            <person name="Jones J.D."/>
        </authorList>
    </citation>
    <scope>NUCLEOTIDE SEQUENCE</scope>
</reference>
<dbReference type="AlphaFoldDB" id="F0W3J7"/>
<feature type="repeat" description="TPR" evidence="1">
    <location>
        <begin position="149"/>
        <end position="182"/>
    </location>
</feature>
<feature type="repeat" description="TPR" evidence="1">
    <location>
        <begin position="405"/>
        <end position="438"/>
    </location>
</feature>
<dbReference type="EMBL" id="FR824058">
    <property type="protein sequence ID" value="CCA15640.1"/>
    <property type="molecule type" value="Genomic_DNA"/>
</dbReference>
<evidence type="ECO:0000313" key="3">
    <source>
        <dbReference type="EMBL" id="CCA15640.1"/>
    </source>
</evidence>
<evidence type="ECO:0000313" key="4">
    <source>
        <dbReference type="EMBL" id="CCA16298.1"/>
    </source>
</evidence>
<evidence type="ECO:0000256" key="2">
    <source>
        <dbReference type="SAM" id="MobiDB-lite"/>
    </source>
</evidence>
<dbReference type="SUPFAM" id="SSF48452">
    <property type="entry name" value="TPR-like"/>
    <property type="match status" value="2"/>
</dbReference>
<reference evidence="3" key="2">
    <citation type="submission" date="2011-02" db="EMBL/GenBank/DDBJ databases">
        <authorList>
            <person name="MacLean D."/>
        </authorList>
    </citation>
    <scope>NUCLEOTIDE SEQUENCE</scope>
</reference>
<protein>
    <submittedName>
        <fullName evidence="3">Uncharacterized protein AlNc14C13G1559</fullName>
    </submittedName>
    <submittedName>
        <fullName evidence="4">Uncharacterized protein AlNc14C20G2073</fullName>
    </submittedName>
</protein>
<accession>F0W3J7</accession>
<dbReference type="Pfam" id="PF13432">
    <property type="entry name" value="TPR_16"/>
    <property type="match status" value="2"/>
</dbReference>
<dbReference type="InterPro" id="IPR011990">
    <property type="entry name" value="TPR-like_helical_dom_sf"/>
</dbReference>
<dbReference type="EMBL" id="FR824065">
    <property type="protein sequence ID" value="CCA16298.1"/>
    <property type="molecule type" value="Genomic_DNA"/>
</dbReference>
<gene>
    <name evidence="3" type="primary">AlNc14C13G1559</name>
    <name evidence="4" type="synonym">AlNc14C20G2073</name>
    <name evidence="3" type="ORF">ALNC14_017830</name>
    <name evidence="4" type="ORF">ALNC14_024410</name>
</gene>
<feature type="repeat" description="TPR" evidence="1">
    <location>
        <begin position="364"/>
        <end position="397"/>
    </location>
</feature>
<feature type="compositionally biased region" description="Polar residues" evidence="2">
    <location>
        <begin position="500"/>
        <end position="511"/>
    </location>
</feature>
<dbReference type="PANTHER" id="PTHR45153">
    <property type="entry name" value="TETRATRICOPEPTIDE REPEAT PROTEIN 16"/>
    <property type="match status" value="1"/>
</dbReference>
<keyword evidence="1" id="KW-0802">TPR repeat</keyword>
<dbReference type="SMART" id="SM00028">
    <property type="entry name" value="TPR"/>
    <property type="match status" value="7"/>
</dbReference>
<organism evidence="3">
    <name type="scientific">Albugo laibachii Nc14</name>
    <dbReference type="NCBI Taxonomy" id="890382"/>
    <lineage>
        <taxon>Eukaryota</taxon>
        <taxon>Sar</taxon>
        <taxon>Stramenopiles</taxon>
        <taxon>Oomycota</taxon>
        <taxon>Peronosporomycetes</taxon>
        <taxon>Albuginales</taxon>
        <taxon>Albuginaceae</taxon>
        <taxon>Albugo</taxon>
    </lineage>
</organism>
<feature type="repeat" description="TPR" evidence="1">
    <location>
        <begin position="38"/>
        <end position="71"/>
    </location>
</feature>
<dbReference type="InterPro" id="IPR019734">
    <property type="entry name" value="TPR_rpt"/>
</dbReference>
<dbReference type="PROSITE" id="PS50005">
    <property type="entry name" value="TPR"/>
    <property type="match status" value="5"/>
</dbReference>
<name>F0W3J7_9STRA</name>
<feature type="repeat" description="TPR" evidence="1">
    <location>
        <begin position="439"/>
        <end position="472"/>
    </location>
</feature>